<evidence type="ECO:0000313" key="4">
    <source>
        <dbReference type="EMBL" id="AHG91198.1"/>
    </source>
</evidence>
<sequence length="257" mass="28214">MAFLVQLGRSRQMQGYNFTEHVRRLLAMAREEAIRLHHEYVGTEHIVLGLVRLREGVAVTVLHNLGIDVDRIRRTIDATVKAGQPEGRPGPDLPYTSRAKKVLELAMTEAREMHHTYVGSEHLLLGLLREERGIGAQVLVDAGLSLAAARQETLRLVGAGTQPIQLPPLPPPLEPPPAAPPSPAKSVDRDREEIAWRRLHHALDISQRLGTRPTLSLVRDATGNRLTVSLGPDLTLTVEFPPDVDIGVKPTGEPPNA</sequence>
<feature type="domain" description="Clp R" evidence="3">
    <location>
        <begin position="13"/>
        <end position="159"/>
    </location>
</feature>
<evidence type="ECO:0000313" key="5">
    <source>
        <dbReference type="Proteomes" id="UP000019151"/>
    </source>
</evidence>
<dbReference type="InterPro" id="IPR044217">
    <property type="entry name" value="CLPT1/2"/>
</dbReference>
<dbReference type="STRING" id="861299.J421_3661"/>
<dbReference type="AlphaFoldDB" id="W0RP26"/>
<dbReference type="InterPro" id="IPR036628">
    <property type="entry name" value="Clp_N_dom_sf"/>
</dbReference>
<dbReference type="Pfam" id="PF02861">
    <property type="entry name" value="Clp_N"/>
    <property type="match status" value="1"/>
</dbReference>
<dbReference type="SUPFAM" id="SSF81923">
    <property type="entry name" value="Double Clp-N motif"/>
    <property type="match status" value="1"/>
</dbReference>
<dbReference type="Proteomes" id="UP000019151">
    <property type="component" value="Chromosome"/>
</dbReference>
<dbReference type="RefSeq" id="WP_025412652.1">
    <property type="nucleotide sequence ID" value="NZ_CP007128.1"/>
</dbReference>
<feature type="region of interest" description="Disordered" evidence="2">
    <location>
        <begin position="162"/>
        <end position="190"/>
    </location>
</feature>
<evidence type="ECO:0000259" key="3">
    <source>
        <dbReference type="PROSITE" id="PS51903"/>
    </source>
</evidence>
<protein>
    <submittedName>
        <fullName evidence="4">Clp domain protein</fullName>
    </submittedName>
</protein>
<dbReference type="PROSITE" id="PS51903">
    <property type="entry name" value="CLP_R"/>
    <property type="match status" value="1"/>
</dbReference>
<dbReference type="KEGG" id="gba:J421_3661"/>
<dbReference type="PANTHER" id="PTHR47016:SF5">
    <property type="entry name" value="CLP DOMAIN SUPERFAMILY PROTEIN"/>
    <property type="match status" value="1"/>
</dbReference>
<keyword evidence="5" id="KW-1185">Reference proteome</keyword>
<dbReference type="EMBL" id="CP007128">
    <property type="protein sequence ID" value="AHG91198.1"/>
    <property type="molecule type" value="Genomic_DNA"/>
</dbReference>
<dbReference type="InParanoid" id="W0RP26"/>
<organism evidence="4 5">
    <name type="scientific">Gemmatirosa kalamazoonensis</name>
    <dbReference type="NCBI Taxonomy" id="861299"/>
    <lineage>
        <taxon>Bacteria</taxon>
        <taxon>Pseudomonadati</taxon>
        <taxon>Gemmatimonadota</taxon>
        <taxon>Gemmatimonadia</taxon>
        <taxon>Gemmatimonadales</taxon>
        <taxon>Gemmatimonadaceae</taxon>
        <taxon>Gemmatirosa</taxon>
    </lineage>
</organism>
<dbReference type="InterPro" id="IPR004176">
    <property type="entry name" value="Clp_R_N"/>
</dbReference>
<accession>W0RP26</accession>
<dbReference type="Gene3D" id="1.10.1780.10">
    <property type="entry name" value="Clp, N-terminal domain"/>
    <property type="match status" value="1"/>
</dbReference>
<keyword evidence="1" id="KW-0677">Repeat</keyword>
<proteinExistence type="predicted"/>
<reference evidence="4 5" key="1">
    <citation type="journal article" date="2014" name="Genome Announc.">
        <title>Genome Sequence and Methylome of Soil Bacterium Gemmatirosa kalamazoonensis KBS708T, a Member of the Rarely Cultivated Gemmatimonadetes Phylum.</title>
        <authorList>
            <person name="Debruyn J.M."/>
            <person name="Radosevich M."/>
            <person name="Wommack K.E."/>
            <person name="Polson S.W."/>
            <person name="Hauser L.J."/>
            <person name="Fawaz M.N."/>
            <person name="Korlach J."/>
            <person name="Tsai Y.C."/>
        </authorList>
    </citation>
    <scope>NUCLEOTIDE SEQUENCE [LARGE SCALE GENOMIC DNA]</scope>
    <source>
        <strain evidence="4 5">KBS708</strain>
    </source>
</reference>
<evidence type="ECO:0000256" key="1">
    <source>
        <dbReference type="PROSITE-ProRule" id="PRU01251"/>
    </source>
</evidence>
<dbReference type="HOGENOM" id="CLU_1080764_0_0_0"/>
<evidence type="ECO:0000256" key="2">
    <source>
        <dbReference type="SAM" id="MobiDB-lite"/>
    </source>
</evidence>
<name>W0RP26_9BACT</name>
<gene>
    <name evidence="4" type="ORF">J421_3661</name>
</gene>
<feature type="compositionally biased region" description="Pro residues" evidence="2">
    <location>
        <begin position="165"/>
        <end position="183"/>
    </location>
</feature>
<dbReference type="PANTHER" id="PTHR47016">
    <property type="entry name" value="ATP-DEPENDENT CLP PROTEASE ATP-BINDING SUBUNIT CLPT1, CHLOROPLASTIC"/>
    <property type="match status" value="1"/>
</dbReference>
<dbReference type="eggNOG" id="COG0542">
    <property type="taxonomic scope" value="Bacteria"/>
</dbReference>